<evidence type="ECO:0000313" key="1">
    <source>
        <dbReference type="EMBL" id="NKE71734.1"/>
    </source>
</evidence>
<dbReference type="PROSITE" id="PS51257">
    <property type="entry name" value="PROKAR_LIPOPROTEIN"/>
    <property type="match status" value="1"/>
</dbReference>
<accession>A0A7X6DRB3</accession>
<reference evidence="1 2" key="1">
    <citation type="journal article" date="2020" name="Nature">
        <title>Bacterial chemolithoautotrophy via manganese oxidation.</title>
        <authorList>
            <person name="Yu H."/>
            <person name="Leadbetter J.R."/>
        </authorList>
    </citation>
    <scope>NUCLEOTIDE SEQUENCE [LARGE SCALE GENOMIC DNA]</scope>
    <source>
        <strain evidence="1 2">Mn-1</strain>
    </source>
</reference>
<protein>
    <submittedName>
        <fullName evidence="1">Tetratricopeptide repeat protein</fullName>
    </submittedName>
</protein>
<evidence type="ECO:0000313" key="2">
    <source>
        <dbReference type="Proteomes" id="UP000534783"/>
    </source>
</evidence>
<dbReference type="RefSeq" id="WP_168060640.1">
    <property type="nucleotide sequence ID" value="NZ_VTOW01000002.1"/>
</dbReference>
<gene>
    <name evidence="1" type="ORF">MNODULE_13385</name>
</gene>
<dbReference type="Pfam" id="PF13428">
    <property type="entry name" value="TPR_14"/>
    <property type="match status" value="1"/>
</dbReference>
<sequence>MGWRNRINQFFSIGLLLLAVGCGNPEAKSKELYDTAQFEEQQRNFKHARQLYERILKEYPETETAKQAETRLKELEEK</sequence>
<organism evidence="1 2">
    <name type="scientific">Candidatus Manganitrophus noduliformans</name>
    <dbReference type="NCBI Taxonomy" id="2606439"/>
    <lineage>
        <taxon>Bacteria</taxon>
        <taxon>Pseudomonadati</taxon>
        <taxon>Nitrospirota</taxon>
        <taxon>Nitrospiria</taxon>
        <taxon>Candidatus Troglogloeales</taxon>
        <taxon>Candidatus Manganitrophaceae</taxon>
        <taxon>Candidatus Manganitrophus</taxon>
    </lineage>
</organism>
<keyword evidence="2" id="KW-1185">Reference proteome</keyword>
<dbReference type="Gene3D" id="1.25.40.10">
    <property type="entry name" value="Tetratricopeptide repeat domain"/>
    <property type="match status" value="1"/>
</dbReference>
<proteinExistence type="predicted"/>
<name>A0A7X6DRB3_9BACT</name>
<dbReference type="InterPro" id="IPR011990">
    <property type="entry name" value="TPR-like_helical_dom_sf"/>
</dbReference>
<dbReference type="AlphaFoldDB" id="A0A7X6DRB3"/>
<dbReference type="EMBL" id="VTOW01000002">
    <property type="protein sequence ID" value="NKE71734.1"/>
    <property type="molecule type" value="Genomic_DNA"/>
</dbReference>
<dbReference type="Proteomes" id="UP000534783">
    <property type="component" value="Unassembled WGS sequence"/>
</dbReference>
<comment type="caution">
    <text evidence="1">The sequence shown here is derived from an EMBL/GenBank/DDBJ whole genome shotgun (WGS) entry which is preliminary data.</text>
</comment>